<dbReference type="Proteomes" id="UP001177023">
    <property type="component" value="Unassembled WGS sequence"/>
</dbReference>
<dbReference type="PANTHER" id="PTHR34851:SF5">
    <property type="entry name" value="MARVEL DOMAIN-CONTAINING PROTEIN"/>
    <property type="match status" value="1"/>
</dbReference>
<evidence type="ECO:0000313" key="2">
    <source>
        <dbReference type="EMBL" id="CAJ0578989.1"/>
    </source>
</evidence>
<feature type="transmembrane region" description="Helical" evidence="1">
    <location>
        <begin position="146"/>
        <end position="168"/>
    </location>
</feature>
<sequence length="225" mass="25378">MSSVNENLAASGGGRVRGPEDLTAIFWAPGFTTMNFETVLIRPGSTMSEKSRRGPKFAMKLFRKVDGFRHNDEQYLCCFHELHCKSGCFVVNVLNSFLFCILAVQTIFSSEKQHLDFYALLIQGTVIACTFYALPRDKPLLLIPAIIFWIVISILFSILIALSLAYGLHPTSFPEQAKLHATEKLGMVRGVAFVGMFMLTVLAAVCVWFIIIHIRTYKYVKKIRE</sequence>
<feature type="transmembrane region" description="Helical" evidence="1">
    <location>
        <begin position="89"/>
        <end position="109"/>
    </location>
</feature>
<name>A0AA36G4B1_9BILA</name>
<gene>
    <name evidence="2" type="ORF">MSPICULIGERA_LOCUS17226</name>
</gene>
<proteinExistence type="predicted"/>
<dbReference type="EMBL" id="CATQJA010002655">
    <property type="protein sequence ID" value="CAJ0578989.1"/>
    <property type="molecule type" value="Genomic_DNA"/>
</dbReference>
<dbReference type="AlphaFoldDB" id="A0AA36G4B1"/>
<keyword evidence="1" id="KW-1133">Transmembrane helix</keyword>
<feature type="non-terminal residue" evidence="2">
    <location>
        <position position="225"/>
    </location>
</feature>
<feature type="transmembrane region" description="Helical" evidence="1">
    <location>
        <begin position="188"/>
        <end position="214"/>
    </location>
</feature>
<keyword evidence="1" id="KW-0472">Membrane</keyword>
<accession>A0AA36G4B1</accession>
<protein>
    <submittedName>
        <fullName evidence="2">Uncharacterized protein</fullName>
    </submittedName>
</protein>
<keyword evidence="3" id="KW-1185">Reference proteome</keyword>
<comment type="caution">
    <text evidence="2">The sequence shown here is derived from an EMBL/GenBank/DDBJ whole genome shotgun (WGS) entry which is preliminary data.</text>
</comment>
<evidence type="ECO:0000256" key="1">
    <source>
        <dbReference type="SAM" id="Phobius"/>
    </source>
</evidence>
<organism evidence="2 3">
    <name type="scientific">Mesorhabditis spiculigera</name>
    <dbReference type="NCBI Taxonomy" id="96644"/>
    <lineage>
        <taxon>Eukaryota</taxon>
        <taxon>Metazoa</taxon>
        <taxon>Ecdysozoa</taxon>
        <taxon>Nematoda</taxon>
        <taxon>Chromadorea</taxon>
        <taxon>Rhabditida</taxon>
        <taxon>Rhabditina</taxon>
        <taxon>Rhabditomorpha</taxon>
        <taxon>Rhabditoidea</taxon>
        <taxon>Rhabditidae</taxon>
        <taxon>Mesorhabditinae</taxon>
        <taxon>Mesorhabditis</taxon>
    </lineage>
</organism>
<feature type="transmembrane region" description="Helical" evidence="1">
    <location>
        <begin position="115"/>
        <end position="134"/>
    </location>
</feature>
<keyword evidence="1" id="KW-0812">Transmembrane</keyword>
<evidence type="ECO:0000313" key="3">
    <source>
        <dbReference type="Proteomes" id="UP001177023"/>
    </source>
</evidence>
<reference evidence="2" key="1">
    <citation type="submission" date="2023-06" db="EMBL/GenBank/DDBJ databases">
        <authorList>
            <person name="Delattre M."/>
        </authorList>
    </citation>
    <scope>NUCLEOTIDE SEQUENCE</scope>
    <source>
        <strain evidence="2">AF72</strain>
    </source>
</reference>
<dbReference type="PANTHER" id="PTHR34851">
    <property type="entry name" value="PROTEIN CBG05235-RELATED"/>
    <property type="match status" value="1"/>
</dbReference>